<accession>W4LJP4</accession>
<protein>
    <submittedName>
        <fullName evidence="1">Uncharacterized protein</fullName>
    </submittedName>
</protein>
<gene>
    <name evidence="1" type="ORF">ETSY1_19970</name>
</gene>
<dbReference type="AlphaFoldDB" id="W4LJP4"/>
<dbReference type="SUPFAM" id="SSF56784">
    <property type="entry name" value="HAD-like"/>
    <property type="match status" value="1"/>
</dbReference>
<dbReference type="InterPro" id="IPR023214">
    <property type="entry name" value="HAD_sf"/>
</dbReference>
<dbReference type="Gene3D" id="3.40.50.1000">
    <property type="entry name" value="HAD superfamily/HAD-like"/>
    <property type="match status" value="1"/>
</dbReference>
<feature type="non-terminal residue" evidence="1">
    <location>
        <position position="1"/>
    </location>
</feature>
<reference evidence="1 2" key="1">
    <citation type="journal article" date="2014" name="Nature">
        <title>An environmental bacterial taxon with a large and distinct metabolic repertoire.</title>
        <authorList>
            <person name="Wilson M.C."/>
            <person name="Mori T."/>
            <person name="Ruckert C."/>
            <person name="Uria A.R."/>
            <person name="Helf M.J."/>
            <person name="Takada K."/>
            <person name="Gernert C."/>
            <person name="Steffens U.A."/>
            <person name="Heycke N."/>
            <person name="Schmitt S."/>
            <person name="Rinke C."/>
            <person name="Helfrich E.J."/>
            <person name="Brachmann A.O."/>
            <person name="Gurgui C."/>
            <person name="Wakimoto T."/>
            <person name="Kracht M."/>
            <person name="Crusemann M."/>
            <person name="Hentschel U."/>
            <person name="Abe I."/>
            <person name="Matsunaga S."/>
            <person name="Kalinowski J."/>
            <person name="Takeyama H."/>
            <person name="Piel J."/>
        </authorList>
    </citation>
    <scope>NUCLEOTIDE SEQUENCE [LARGE SCALE GENOMIC DNA]</scope>
    <source>
        <strain evidence="2">TSY1</strain>
    </source>
</reference>
<organism evidence="1 2">
    <name type="scientific">Entotheonella factor</name>
    <dbReference type="NCBI Taxonomy" id="1429438"/>
    <lineage>
        <taxon>Bacteria</taxon>
        <taxon>Pseudomonadati</taxon>
        <taxon>Nitrospinota/Tectimicrobiota group</taxon>
        <taxon>Candidatus Tectimicrobiota</taxon>
        <taxon>Candidatus Entotheonellia</taxon>
        <taxon>Candidatus Entotheonellales</taxon>
        <taxon>Candidatus Entotheonellaceae</taxon>
        <taxon>Candidatus Entotheonella</taxon>
    </lineage>
</organism>
<dbReference type="Pfam" id="PF12710">
    <property type="entry name" value="HAD"/>
    <property type="match status" value="1"/>
</dbReference>
<sequence>SNWQLELNVNQMTDPVTDDVIADVLFVDLDGTLVATDVLREAFMLALKRRPWVACLFLLSILRGRAAAKRVVAKRIIPEPARLPFRDEVIAFISQARARGCRVVLATASDAVWAEAIARHVRCFDDVLASDGKRNLKGIGKLQAIQAYCQQYGLVSFAYIGDAMADLPIWQQATQVYVVSPSPSLLRVMQRRCPPTRIFKS</sequence>
<dbReference type="Proteomes" id="UP000019141">
    <property type="component" value="Unassembled WGS sequence"/>
</dbReference>
<dbReference type="EMBL" id="AZHW01000581">
    <property type="protein sequence ID" value="ETW98144.1"/>
    <property type="molecule type" value="Genomic_DNA"/>
</dbReference>
<dbReference type="InterPro" id="IPR036412">
    <property type="entry name" value="HAD-like_sf"/>
</dbReference>
<evidence type="ECO:0000313" key="1">
    <source>
        <dbReference type="EMBL" id="ETW98144.1"/>
    </source>
</evidence>
<keyword evidence="2" id="KW-1185">Reference proteome</keyword>
<dbReference type="HOGENOM" id="CLU_1357131_0_0_7"/>
<evidence type="ECO:0000313" key="2">
    <source>
        <dbReference type="Proteomes" id="UP000019141"/>
    </source>
</evidence>
<name>W4LJP4_ENTF1</name>
<proteinExistence type="predicted"/>
<comment type="caution">
    <text evidence="1">The sequence shown here is derived from an EMBL/GenBank/DDBJ whole genome shotgun (WGS) entry which is preliminary data.</text>
</comment>